<feature type="region of interest" description="Disordered" evidence="1">
    <location>
        <begin position="222"/>
        <end position="250"/>
    </location>
</feature>
<dbReference type="Proteomes" id="UP001138500">
    <property type="component" value="Unassembled WGS sequence"/>
</dbReference>
<feature type="region of interest" description="Disordered" evidence="1">
    <location>
        <begin position="11"/>
        <end position="102"/>
    </location>
</feature>
<feature type="compositionally biased region" description="Polar residues" evidence="1">
    <location>
        <begin position="222"/>
        <end position="238"/>
    </location>
</feature>
<protein>
    <submittedName>
        <fullName evidence="2">Uncharacterized protein</fullName>
    </submittedName>
</protein>
<keyword evidence="3" id="KW-1185">Reference proteome</keyword>
<evidence type="ECO:0000313" key="2">
    <source>
        <dbReference type="EMBL" id="KAH9844879.1"/>
    </source>
</evidence>
<gene>
    <name evidence="2" type="ORF">Tdes44962_MAKER07058</name>
</gene>
<dbReference type="AlphaFoldDB" id="A0A9W7W6B1"/>
<name>A0A9W7W6B1_9PEZI</name>
<organism evidence="2 3">
    <name type="scientific">Teratosphaeria destructans</name>
    <dbReference type="NCBI Taxonomy" id="418781"/>
    <lineage>
        <taxon>Eukaryota</taxon>
        <taxon>Fungi</taxon>
        <taxon>Dikarya</taxon>
        <taxon>Ascomycota</taxon>
        <taxon>Pezizomycotina</taxon>
        <taxon>Dothideomycetes</taxon>
        <taxon>Dothideomycetidae</taxon>
        <taxon>Mycosphaerellales</taxon>
        <taxon>Teratosphaeriaceae</taxon>
        <taxon>Teratosphaeria</taxon>
    </lineage>
</organism>
<feature type="compositionally biased region" description="Low complexity" evidence="1">
    <location>
        <begin position="42"/>
        <end position="51"/>
    </location>
</feature>
<feature type="compositionally biased region" description="Polar residues" evidence="1">
    <location>
        <begin position="25"/>
        <end position="41"/>
    </location>
</feature>
<dbReference type="OrthoDB" id="5383839at2759"/>
<evidence type="ECO:0000256" key="1">
    <source>
        <dbReference type="SAM" id="MobiDB-lite"/>
    </source>
</evidence>
<accession>A0A9W7W6B1</accession>
<comment type="caution">
    <text evidence="2">The sequence shown here is derived from an EMBL/GenBank/DDBJ whole genome shotgun (WGS) entry which is preliminary data.</text>
</comment>
<evidence type="ECO:0000313" key="3">
    <source>
        <dbReference type="Proteomes" id="UP001138500"/>
    </source>
</evidence>
<proteinExistence type="predicted"/>
<feature type="compositionally biased region" description="Basic and acidic residues" evidence="1">
    <location>
        <begin position="240"/>
        <end position="250"/>
    </location>
</feature>
<dbReference type="EMBL" id="RIBY02000213">
    <property type="protein sequence ID" value="KAH9844879.1"/>
    <property type="molecule type" value="Genomic_DNA"/>
</dbReference>
<reference evidence="2 3" key="1">
    <citation type="journal article" date="2018" name="IMA Fungus">
        <title>IMA Genome-F 10: Nine draft genome sequences of Claviceps purpurea s.lat., including C. arundinis, C. humidiphila, and C. cf. spartinae, pseudomolecules for the pitch canker pathogen Fusarium circinatum, draft genome of Davidsoniella eucalypti, Grosmannia galeiformis, Quambalaria eucalypti, and Teratosphaeria destructans.</title>
        <authorList>
            <person name="Wingfield B.D."/>
            <person name="Liu M."/>
            <person name="Nguyen H.D."/>
            <person name="Lane F.A."/>
            <person name="Morgan S.W."/>
            <person name="De Vos L."/>
            <person name="Wilken P.M."/>
            <person name="Duong T.A."/>
            <person name="Aylward J."/>
            <person name="Coetzee M.P."/>
            <person name="Dadej K."/>
            <person name="De Beer Z.W."/>
            <person name="Findlay W."/>
            <person name="Havenga M."/>
            <person name="Kolarik M."/>
            <person name="Menzies J.G."/>
            <person name="Naidoo K."/>
            <person name="Pochopski O."/>
            <person name="Shoukouhi P."/>
            <person name="Santana Q.C."/>
            <person name="Seifert K.A."/>
            <person name="Soal N."/>
            <person name="Steenkamp E.T."/>
            <person name="Tatham C.T."/>
            <person name="van der Nest M.A."/>
            <person name="Wingfield M.J."/>
        </authorList>
    </citation>
    <scope>NUCLEOTIDE SEQUENCE [LARGE SCALE GENOMIC DNA]</scope>
    <source>
        <strain evidence="2">CMW44962</strain>
    </source>
</reference>
<reference evidence="2 3" key="2">
    <citation type="journal article" date="2021" name="Curr. Genet.">
        <title>Genetic response to nitrogen starvation in the aggressive Eucalyptus foliar pathogen Teratosphaeria destructans.</title>
        <authorList>
            <person name="Havenga M."/>
            <person name="Wingfield B.D."/>
            <person name="Wingfield M.J."/>
            <person name="Dreyer L.L."/>
            <person name="Roets F."/>
            <person name="Aylward J."/>
        </authorList>
    </citation>
    <scope>NUCLEOTIDE SEQUENCE [LARGE SCALE GENOMIC DNA]</scope>
    <source>
        <strain evidence="2">CMW44962</strain>
    </source>
</reference>
<sequence length="250" mass="27446">MCSNAIDIMNLLRRKESGPKHTKKPSTTSAFTTPNTPLQNRTNSTKTTTSSGIGGASKLEFSQLPELQSTPPMPTFQKPAVDNRKRPVSTVQPLPPIADPGRLLAGAGTMVGPALIHRMEDTPPLPRGWTSQHDRAICILDTHMYSLEATVIKMRRTFPALKGMLTKAMVHKRLLQLDQDVYIDYFKAGLETLALRNQTQHENMAFVAEPTLRNTPSGNLVKSPSLINMPNGAGSTPQPRKAEKGKMKAR</sequence>